<keyword evidence="3" id="KW-1185">Reference proteome</keyword>
<dbReference type="Pfam" id="PF01869">
    <property type="entry name" value="BcrAD_BadFG"/>
    <property type="match status" value="1"/>
</dbReference>
<dbReference type="NCBIfam" id="NF046058">
    <property type="entry name" value="NagK_SO3507"/>
    <property type="match status" value="1"/>
</dbReference>
<accession>A0AAF0C1F6</accession>
<reference evidence="2 3" key="2">
    <citation type="journal article" date="2022" name="Mar. Drugs">
        <title>Bioassay-Guided Fractionation Leads to the Detection of Cholic Acid Generated by the Rare Thalassomonas sp.</title>
        <authorList>
            <person name="Pheiffer F."/>
            <person name="Schneider Y.K."/>
            <person name="Hansen E.H."/>
            <person name="Andersen J.H."/>
            <person name="Isaksson J."/>
            <person name="Busche T."/>
            <person name="R C."/>
            <person name="Kalinowski J."/>
            <person name="Zyl L.V."/>
            <person name="Trindade M."/>
        </authorList>
    </citation>
    <scope>NUCLEOTIDE SEQUENCE [LARGE SCALE GENOMIC DNA]</scope>
    <source>
        <strain evidence="2 3">A5K-106</strain>
    </source>
</reference>
<evidence type="ECO:0000313" key="2">
    <source>
        <dbReference type="EMBL" id="WDD97387.1"/>
    </source>
</evidence>
<dbReference type="PANTHER" id="PTHR43190">
    <property type="entry name" value="N-ACETYL-D-GLUCOSAMINE KINASE"/>
    <property type="match status" value="1"/>
</dbReference>
<feature type="domain" description="ATPase BadF/BadG/BcrA/BcrD type" evidence="1">
    <location>
        <begin position="13"/>
        <end position="291"/>
    </location>
</feature>
<reference evidence="2 3" key="1">
    <citation type="journal article" date="2015" name="Genome Announc.">
        <title>Draft Genome Sequences of Marine Isolates of Thalassomonas viridans and Thalassomonas actiniarum.</title>
        <authorList>
            <person name="Olonade I."/>
            <person name="van Zyl L.J."/>
            <person name="Trindade M."/>
        </authorList>
    </citation>
    <scope>NUCLEOTIDE SEQUENCE [LARGE SCALE GENOMIC DNA]</scope>
    <source>
        <strain evidence="2 3">A5K-106</strain>
    </source>
</reference>
<dbReference type="Proteomes" id="UP000032568">
    <property type="component" value="Chromosome"/>
</dbReference>
<dbReference type="RefSeq" id="WP_044833582.1">
    <property type="nucleotide sequence ID" value="NZ_CP059735.1"/>
</dbReference>
<protein>
    <submittedName>
        <fullName evidence="2">ATPase</fullName>
    </submittedName>
</protein>
<evidence type="ECO:0000259" key="1">
    <source>
        <dbReference type="Pfam" id="PF01869"/>
    </source>
</evidence>
<name>A0AAF0C1F6_9GAMM</name>
<evidence type="ECO:0000313" key="3">
    <source>
        <dbReference type="Proteomes" id="UP000032568"/>
    </source>
</evidence>
<dbReference type="AlphaFoldDB" id="A0AAF0C1F6"/>
<gene>
    <name evidence="2" type="ORF">SG35_018955</name>
</gene>
<organism evidence="2 3">
    <name type="scientific">Thalassomonas actiniarum</name>
    <dbReference type="NCBI Taxonomy" id="485447"/>
    <lineage>
        <taxon>Bacteria</taxon>
        <taxon>Pseudomonadati</taxon>
        <taxon>Pseudomonadota</taxon>
        <taxon>Gammaproteobacteria</taxon>
        <taxon>Alteromonadales</taxon>
        <taxon>Colwelliaceae</taxon>
        <taxon>Thalassomonas</taxon>
    </lineage>
</organism>
<dbReference type="PANTHER" id="PTHR43190:SF3">
    <property type="entry name" value="N-ACETYL-D-GLUCOSAMINE KINASE"/>
    <property type="match status" value="1"/>
</dbReference>
<dbReference type="Gene3D" id="3.30.420.40">
    <property type="match status" value="2"/>
</dbReference>
<dbReference type="InterPro" id="IPR052519">
    <property type="entry name" value="Euk-type_GlcNAc_Kinase"/>
</dbReference>
<dbReference type="CDD" id="cd24082">
    <property type="entry name" value="ASKHA_NBD_GspK-like"/>
    <property type="match status" value="1"/>
</dbReference>
<dbReference type="EMBL" id="CP059735">
    <property type="protein sequence ID" value="WDD97387.1"/>
    <property type="molecule type" value="Genomic_DNA"/>
</dbReference>
<dbReference type="InterPro" id="IPR043129">
    <property type="entry name" value="ATPase_NBD"/>
</dbReference>
<dbReference type="SUPFAM" id="SSF53067">
    <property type="entry name" value="Actin-like ATPase domain"/>
    <property type="match status" value="2"/>
</dbReference>
<proteinExistence type="predicted"/>
<dbReference type="InterPro" id="IPR002731">
    <property type="entry name" value="ATPase_BadF"/>
</dbReference>
<sequence length="310" mass="32625">MLYSKDKQEQLFLGIDGGGSKCKAIIMTADNQILGSGISGPGNPLHGFEQATDSIVKSAYLALIDAGLADTPLTELIAGVGLAGVNLPQQFEQMSAWQHPFKAMFLATDLLVACLGAHQGQDGAVMITGTGSCGFSYVCGQEFIIGAHGFPHGDKGSGGWFGLQAVEQVLLSLDGFKPVSVLSQSLMDKLDCRTSTDIVEAVAGKPAAFYAGLANLVFDAAEAGDALALAIVHEGGAYISKVARALWQKNPPAMSIIGGLSTRLMPWLDQEIRERLIAPIGPPEVGSVLFARQQLALLSQRNRQSISVNQ</sequence>
<dbReference type="KEGG" id="tact:SG35_018955"/>